<comment type="similarity">
    <text evidence="2">Belongs to the SusD family.</text>
</comment>
<dbReference type="RefSeq" id="WP_245752009.1">
    <property type="nucleotide sequence ID" value="NZ_FOUZ01000001.1"/>
</dbReference>
<evidence type="ECO:0000259" key="7">
    <source>
        <dbReference type="Pfam" id="PF07980"/>
    </source>
</evidence>
<gene>
    <name evidence="9" type="ORF">SAMN05421738_10132</name>
</gene>
<dbReference type="Gene3D" id="1.25.40.390">
    <property type="match status" value="1"/>
</dbReference>
<evidence type="ECO:0000256" key="1">
    <source>
        <dbReference type="ARBA" id="ARBA00004442"/>
    </source>
</evidence>
<organism evidence="9 10">
    <name type="scientific">Algoriella xinjiangensis</name>
    <dbReference type="NCBI Taxonomy" id="684065"/>
    <lineage>
        <taxon>Bacteria</taxon>
        <taxon>Pseudomonadati</taxon>
        <taxon>Bacteroidota</taxon>
        <taxon>Flavobacteriia</taxon>
        <taxon>Flavobacteriales</taxon>
        <taxon>Weeksellaceae</taxon>
        <taxon>Algoriella</taxon>
    </lineage>
</organism>
<dbReference type="AlphaFoldDB" id="A0A1I4S3H4"/>
<dbReference type="InterPro" id="IPR011990">
    <property type="entry name" value="TPR-like_helical_dom_sf"/>
</dbReference>
<proteinExistence type="inferred from homology"/>
<dbReference type="STRING" id="684065.SAMN05421738_10132"/>
<dbReference type="CDD" id="cd08977">
    <property type="entry name" value="SusD"/>
    <property type="match status" value="1"/>
</dbReference>
<feature type="chain" id="PRO_5011487632" evidence="6">
    <location>
        <begin position="20"/>
        <end position="409"/>
    </location>
</feature>
<keyword evidence="5" id="KW-0998">Cell outer membrane</keyword>
<dbReference type="GO" id="GO:0009279">
    <property type="term" value="C:cell outer membrane"/>
    <property type="evidence" value="ECO:0007669"/>
    <property type="project" value="UniProtKB-SubCell"/>
</dbReference>
<dbReference type="EMBL" id="FOUZ01000001">
    <property type="protein sequence ID" value="SFM59005.1"/>
    <property type="molecule type" value="Genomic_DNA"/>
</dbReference>
<comment type="subcellular location">
    <subcellularLocation>
        <location evidence="1">Cell outer membrane</location>
    </subcellularLocation>
</comment>
<keyword evidence="10" id="KW-1185">Reference proteome</keyword>
<keyword evidence="3 6" id="KW-0732">Signal</keyword>
<dbReference type="InterPro" id="IPR012944">
    <property type="entry name" value="SusD_RagB_dom"/>
</dbReference>
<protein>
    <submittedName>
        <fullName evidence="9">SusD family protein</fullName>
    </submittedName>
</protein>
<reference evidence="10" key="1">
    <citation type="submission" date="2016-10" db="EMBL/GenBank/DDBJ databases">
        <authorList>
            <person name="Varghese N."/>
            <person name="Submissions S."/>
        </authorList>
    </citation>
    <scope>NUCLEOTIDE SEQUENCE [LARGE SCALE GENOMIC DNA]</scope>
    <source>
        <strain evidence="10">XJ109</strain>
    </source>
</reference>
<dbReference type="PROSITE" id="PS51257">
    <property type="entry name" value="PROKAR_LIPOPROTEIN"/>
    <property type="match status" value="1"/>
</dbReference>
<accession>A0A1I4S3H4</accession>
<feature type="domain" description="SusD-like N-terminal" evidence="8">
    <location>
        <begin position="24"/>
        <end position="222"/>
    </location>
</feature>
<dbReference type="SUPFAM" id="SSF48452">
    <property type="entry name" value="TPR-like"/>
    <property type="match status" value="1"/>
</dbReference>
<evidence type="ECO:0000313" key="9">
    <source>
        <dbReference type="EMBL" id="SFM59005.1"/>
    </source>
</evidence>
<dbReference type="Pfam" id="PF14322">
    <property type="entry name" value="SusD-like_3"/>
    <property type="match status" value="1"/>
</dbReference>
<dbReference type="InterPro" id="IPR033985">
    <property type="entry name" value="SusD-like_N"/>
</dbReference>
<evidence type="ECO:0000256" key="6">
    <source>
        <dbReference type="SAM" id="SignalP"/>
    </source>
</evidence>
<evidence type="ECO:0000256" key="3">
    <source>
        <dbReference type="ARBA" id="ARBA00022729"/>
    </source>
</evidence>
<dbReference type="Proteomes" id="UP000199149">
    <property type="component" value="Unassembled WGS sequence"/>
</dbReference>
<name>A0A1I4S3H4_9FLAO</name>
<evidence type="ECO:0000256" key="2">
    <source>
        <dbReference type="ARBA" id="ARBA00006275"/>
    </source>
</evidence>
<feature type="signal peptide" evidence="6">
    <location>
        <begin position="1"/>
        <end position="19"/>
    </location>
</feature>
<evidence type="ECO:0000313" key="10">
    <source>
        <dbReference type="Proteomes" id="UP000199149"/>
    </source>
</evidence>
<sequence length="409" mass="46613">MKKIIILLTVFAVSFTTISCDSLLDIEPDGKIIPKTVADYRLVLTSAYAKYPTHKSMTALRTDEITLNEDSGDFISYRETAMWKDVNPDQVTIQFPWVSFYTVIFYTNQIITEGQKTMETSPEKDQLLAEAYALRAYAYFDLVNLFGKPYNSSTSSQDRGVPLNLEIDLEKTLKPSTVQEVYNQINTDLAQANTLMILNKQPAGVNYRFSKAALHAFEARTSLYQNNWKKAKESVDKALTINNKLADLNTSQLAPNHFTSPESILALDNTLNSPIQYMAFASNELLSTYDASIDKRFPIYFEKNGTHYKVIKGGNSEFKTSFRVAELYFIKAESLLKLNQLEEAKTVLSVVLKNRYSAEGLTKIQTNISKMNASVFMNFILEERVREFALEGQRWYDLRRANQKNYASN</sequence>
<dbReference type="Pfam" id="PF07980">
    <property type="entry name" value="SusD_RagB"/>
    <property type="match status" value="1"/>
</dbReference>
<feature type="domain" description="RagB/SusD" evidence="7">
    <location>
        <begin position="312"/>
        <end position="402"/>
    </location>
</feature>
<evidence type="ECO:0000259" key="8">
    <source>
        <dbReference type="Pfam" id="PF14322"/>
    </source>
</evidence>
<evidence type="ECO:0000256" key="4">
    <source>
        <dbReference type="ARBA" id="ARBA00023136"/>
    </source>
</evidence>
<evidence type="ECO:0000256" key="5">
    <source>
        <dbReference type="ARBA" id="ARBA00023237"/>
    </source>
</evidence>
<keyword evidence="4" id="KW-0472">Membrane</keyword>